<feature type="region of interest" description="Disordered" evidence="1">
    <location>
        <begin position="27"/>
        <end position="101"/>
    </location>
</feature>
<dbReference type="Proteomes" id="UP000681720">
    <property type="component" value="Unassembled WGS sequence"/>
</dbReference>
<dbReference type="AlphaFoldDB" id="A0A815NDK7"/>
<dbReference type="EMBL" id="CAJOBH010224903">
    <property type="protein sequence ID" value="CAF5045543.1"/>
    <property type="molecule type" value="Genomic_DNA"/>
</dbReference>
<dbReference type="Proteomes" id="UP000681967">
    <property type="component" value="Unassembled WGS sequence"/>
</dbReference>
<dbReference type="EMBL" id="CAJOBJ010274968">
    <property type="protein sequence ID" value="CAF5136267.1"/>
    <property type="molecule type" value="Genomic_DNA"/>
</dbReference>
<reference evidence="2" key="1">
    <citation type="submission" date="2021-02" db="EMBL/GenBank/DDBJ databases">
        <authorList>
            <person name="Nowell W R."/>
        </authorList>
    </citation>
    <scope>NUCLEOTIDE SEQUENCE</scope>
</reference>
<gene>
    <name evidence="3" type="ORF">BYL167_LOCUS57433</name>
    <name evidence="4" type="ORF">GIL414_LOCUS64265</name>
    <name evidence="2" type="ORF">KQP761_LOCUS11010</name>
</gene>
<evidence type="ECO:0000256" key="1">
    <source>
        <dbReference type="SAM" id="MobiDB-lite"/>
    </source>
</evidence>
<dbReference type="Proteomes" id="UP000663834">
    <property type="component" value="Unassembled WGS sequence"/>
</dbReference>
<name>A0A815NDK7_9BILA</name>
<organism evidence="2 5">
    <name type="scientific">Rotaria magnacalcarata</name>
    <dbReference type="NCBI Taxonomy" id="392030"/>
    <lineage>
        <taxon>Eukaryota</taxon>
        <taxon>Metazoa</taxon>
        <taxon>Spiralia</taxon>
        <taxon>Gnathifera</taxon>
        <taxon>Rotifera</taxon>
        <taxon>Eurotatoria</taxon>
        <taxon>Bdelloidea</taxon>
        <taxon>Philodinida</taxon>
        <taxon>Philodinidae</taxon>
        <taxon>Rotaria</taxon>
    </lineage>
</organism>
<proteinExistence type="predicted"/>
<protein>
    <submittedName>
        <fullName evidence="2">Uncharacterized protein</fullName>
    </submittedName>
</protein>
<evidence type="ECO:0000313" key="5">
    <source>
        <dbReference type="Proteomes" id="UP000663834"/>
    </source>
</evidence>
<dbReference type="OrthoDB" id="10522010at2759"/>
<evidence type="ECO:0000313" key="2">
    <source>
        <dbReference type="EMBL" id="CAF1430542.1"/>
    </source>
</evidence>
<sequence>MKELIKNCKLISSITADNQQSFTYSDTALDHESSSGTTTDDESSSNAILLNSTSTSITTDDHESLEQPSPLLKSKSRAKRKLHSVESSYNTKEVIKRTRRR</sequence>
<accession>A0A815NDK7</accession>
<comment type="caution">
    <text evidence="2">The sequence shown here is derived from an EMBL/GenBank/DDBJ whole genome shotgun (WGS) entry which is preliminary data.</text>
</comment>
<evidence type="ECO:0000313" key="4">
    <source>
        <dbReference type="EMBL" id="CAF5136267.1"/>
    </source>
</evidence>
<dbReference type="EMBL" id="CAJNOW010004818">
    <property type="protein sequence ID" value="CAF1430542.1"/>
    <property type="molecule type" value="Genomic_DNA"/>
</dbReference>
<evidence type="ECO:0000313" key="3">
    <source>
        <dbReference type="EMBL" id="CAF5045543.1"/>
    </source>
</evidence>